<protein>
    <submittedName>
        <fullName evidence="2">Inner membrane protein YjcH</fullName>
    </submittedName>
</protein>
<reference evidence="2 3" key="1">
    <citation type="submission" date="2024-09" db="EMBL/GenBank/DDBJ databases">
        <title>Draft genome sequence of Candidatus Magnetaquicoccaceae bacterium FCR-1.</title>
        <authorList>
            <person name="Shimoshige H."/>
            <person name="Shimamura S."/>
            <person name="Taoka A."/>
            <person name="Kobayashi H."/>
            <person name="Maekawa T."/>
        </authorList>
    </citation>
    <scope>NUCLEOTIDE SEQUENCE [LARGE SCALE GENOMIC DNA]</scope>
    <source>
        <strain evidence="2 3">FCR-1</strain>
    </source>
</reference>
<gene>
    <name evidence="2" type="primary">yjcH</name>
    <name evidence="2" type="ORF">SIID45300_01920</name>
</gene>
<name>A0ABQ0C9M5_9PROT</name>
<keyword evidence="1" id="KW-0812">Transmembrane</keyword>
<dbReference type="Proteomes" id="UP001628193">
    <property type="component" value="Unassembled WGS sequence"/>
</dbReference>
<dbReference type="RefSeq" id="WP_420905281.1">
    <property type="nucleotide sequence ID" value="NZ_BAAFGK010000004.1"/>
</dbReference>
<dbReference type="EMBL" id="BAAFGK010000004">
    <property type="protein sequence ID" value="GAB0057589.1"/>
    <property type="molecule type" value="Genomic_DNA"/>
</dbReference>
<dbReference type="PANTHER" id="PTHR38598">
    <property type="entry name" value="INNER MEMBRANE PROTEIN YJCH"/>
    <property type="match status" value="1"/>
</dbReference>
<comment type="caution">
    <text evidence="2">The sequence shown here is derived from an EMBL/GenBank/DDBJ whole genome shotgun (WGS) entry which is preliminary data.</text>
</comment>
<keyword evidence="1" id="KW-0472">Membrane</keyword>
<feature type="transmembrane region" description="Helical" evidence="1">
    <location>
        <begin position="63"/>
        <end position="88"/>
    </location>
</feature>
<evidence type="ECO:0000313" key="3">
    <source>
        <dbReference type="Proteomes" id="UP001628193"/>
    </source>
</evidence>
<accession>A0ABQ0C9M5</accession>
<keyword evidence="1" id="KW-1133">Transmembrane helix</keyword>
<feature type="transmembrane region" description="Helical" evidence="1">
    <location>
        <begin position="29"/>
        <end position="51"/>
    </location>
</feature>
<dbReference type="Pfam" id="PF04341">
    <property type="entry name" value="DUF485"/>
    <property type="match status" value="1"/>
</dbReference>
<proteinExistence type="predicted"/>
<dbReference type="PANTHER" id="PTHR38598:SF1">
    <property type="entry name" value="INNER MEMBRANE PROTEIN YJCH"/>
    <property type="match status" value="1"/>
</dbReference>
<organism evidence="2 3">
    <name type="scientific">Candidatus Magnetaquiglobus chichijimensis</name>
    <dbReference type="NCBI Taxonomy" id="3141448"/>
    <lineage>
        <taxon>Bacteria</taxon>
        <taxon>Pseudomonadati</taxon>
        <taxon>Pseudomonadota</taxon>
        <taxon>Magnetococcia</taxon>
        <taxon>Magnetococcales</taxon>
        <taxon>Candidatus Magnetaquicoccaceae</taxon>
        <taxon>Candidatus Magnetaquiglobus</taxon>
    </lineage>
</organism>
<sequence>MSTDAERQLIQRIHTNPKYQELKAKRSKFSWTLSIMMFFIYYAFIMIVAFAPKFLGTKIMAGSVISIGIPIGVGVIVSAFVLTGIYVARANTEFDELNRQIKEETK</sequence>
<evidence type="ECO:0000313" key="2">
    <source>
        <dbReference type="EMBL" id="GAB0057589.1"/>
    </source>
</evidence>
<keyword evidence="3" id="KW-1185">Reference proteome</keyword>
<evidence type="ECO:0000256" key="1">
    <source>
        <dbReference type="SAM" id="Phobius"/>
    </source>
</evidence>
<dbReference type="InterPro" id="IPR007436">
    <property type="entry name" value="DUF485"/>
</dbReference>
<dbReference type="InterPro" id="IPR052959">
    <property type="entry name" value="Inner_membrane_assoc"/>
</dbReference>